<dbReference type="EMBL" id="OU594948">
    <property type="protein sequence ID" value="CAG9292692.1"/>
    <property type="molecule type" value="Genomic_DNA"/>
</dbReference>
<accession>A0A8J9X823</accession>
<sequence length="248" mass="28021">MSIDSTPVSRLPMATKDSTGCPSLSEYEVIRARNIERNNSRLRSLGLISANEQQESNDAAWKRRPHIPDEAILAETEQLREDEDFKTSSDNRKRRRTQEGPFPYRSSMRLRGLEPDGGTANITSELTLIKSQSVSTIEVKERRRILIEECRKERQKAALIFAQLGIAQAAKENPTATYEHCLMRVRTMTEKALANRVKAIERAAGKHCVVKMAIFKSCLQDEGKWDLAALARDALERLKAMLPPPTES</sequence>
<name>A0A8J9X823_PHATR</name>
<reference evidence="2" key="1">
    <citation type="submission" date="2022-02" db="EMBL/GenBank/DDBJ databases">
        <authorList>
            <person name="Giguere J D."/>
        </authorList>
    </citation>
    <scope>NUCLEOTIDE SEQUENCE</scope>
    <source>
        <strain evidence="2">CCAP 1055/1</strain>
    </source>
</reference>
<proteinExistence type="predicted"/>
<organism evidence="2">
    <name type="scientific">Phaeodactylum tricornutum</name>
    <name type="common">Diatom</name>
    <dbReference type="NCBI Taxonomy" id="2850"/>
    <lineage>
        <taxon>Eukaryota</taxon>
        <taxon>Sar</taxon>
        <taxon>Stramenopiles</taxon>
        <taxon>Ochrophyta</taxon>
        <taxon>Bacillariophyta</taxon>
        <taxon>Bacillariophyceae</taxon>
        <taxon>Bacillariophycidae</taxon>
        <taxon>Naviculales</taxon>
        <taxon>Phaeodactylaceae</taxon>
        <taxon>Phaeodactylum</taxon>
    </lineage>
</organism>
<dbReference type="AlphaFoldDB" id="A0A8J9X823"/>
<dbReference type="Proteomes" id="UP000836788">
    <property type="component" value="Chromosome 7"/>
</dbReference>
<feature type="compositionally biased region" description="Basic and acidic residues" evidence="1">
    <location>
        <begin position="77"/>
        <end position="91"/>
    </location>
</feature>
<protein>
    <submittedName>
        <fullName evidence="2">Uncharacterized protein</fullName>
    </submittedName>
</protein>
<feature type="region of interest" description="Disordered" evidence="1">
    <location>
        <begin position="1"/>
        <end position="21"/>
    </location>
</feature>
<feature type="region of interest" description="Disordered" evidence="1">
    <location>
        <begin position="74"/>
        <end position="116"/>
    </location>
</feature>
<evidence type="ECO:0000313" key="2">
    <source>
        <dbReference type="EMBL" id="CAG9292692.1"/>
    </source>
</evidence>
<evidence type="ECO:0000256" key="1">
    <source>
        <dbReference type="SAM" id="MobiDB-lite"/>
    </source>
</evidence>
<gene>
    <name evidence="2" type="ORF">PTTT1_LOCUS49353</name>
</gene>